<evidence type="ECO:0000256" key="12">
    <source>
        <dbReference type="SAM" id="MobiDB-lite"/>
    </source>
</evidence>
<dbReference type="CDD" id="cd19753">
    <property type="entry name" value="Mb-like_oxidoreductase"/>
    <property type="match status" value="1"/>
</dbReference>
<dbReference type="GO" id="GO:0051537">
    <property type="term" value="F:2 iron, 2 sulfur cluster binding"/>
    <property type="evidence" value="ECO:0007669"/>
    <property type="project" value="UniProtKB-KW"/>
</dbReference>
<dbReference type="SUPFAM" id="SSF46458">
    <property type="entry name" value="Globin-like"/>
    <property type="match status" value="1"/>
</dbReference>
<evidence type="ECO:0000256" key="6">
    <source>
        <dbReference type="ARBA" id="ARBA00022857"/>
    </source>
</evidence>
<dbReference type="Proteomes" id="UP000198852">
    <property type="component" value="Unassembled WGS sequence"/>
</dbReference>
<dbReference type="EC" id="1.14.12.17" evidence="4"/>
<comment type="similarity">
    <text evidence="11">Belongs to the globin family.</text>
</comment>
<dbReference type="InterPro" id="IPR050415">
    <property type="entry name" value="MRET"/>
</dbReference>
<keyword evidence="6" id="KW-0521">NADP</keyword>
<evidence type="ECO:0000256" key="9">
    <source>
        <dbReference type="ARBA" id="ARBA00048649"/>
    </source>
</evidence>
<evidence type="ECO:0000313" key="16">
    <source>
        <dbReference type="Proteomes" id="UP000198852"/>
    </source>
</evidence>
<evidence type="ECO:0000256" key="7">
    <source>
        <dbReference type="ARBA" id="ARBA00023014"/>
    </source>
</evidence>
<dbReference type="Pfam" id="PF00970">
    <property type="entry name" value="FAD_binding_6"/>
    <property type="match status" value="1"/>
</dbReference>
<dbReference type="GO" id="GO:0020037">
    <property type="term" value="F:heme binding"/>
    <property type="evidence" value="ECO:0007669"/>
    <property type="project" value="InterPro"/>
</dbReference>
<organism evidence="15 16">
    <name type="scientific">Saccharopolyspora flava</name>
    <dbReference type="NCBI Taxonomy" id="95161"/>
    <lineage>
        <taxon>Bacteria</taxon>
        <taxon>Bacillati</taxon>
        <taxon>Actinomycetota</taxon>
        <taxon>Actinomycetes</taxon>
        <taxon>Pseudonocardiales</taxon>
        <taxon>Pseudonocardiaceae</taxon>
        <taxon>Saccharopolyspora</taxon>
    </lineage>
</organism>
<evidence type="ECO:0000256" key="4">
    <source>
        <dbReference type="ARBA" id="ARBA00012229"/>
    </source>
</evidence>
<gene>
    <name evidence="15" type="ORF">SAMN05660874_03853</name>
</gene>
<keyword evidence="8" id="KW-0520">NAD</keyword>
<dbReference type="CDD" id="cd06187">
    <property type="entry name" value="O2ase_reductase_like"/>
    <property type="match status" value="1"/>
</dbReference>
<dbReference type="InterPro" id="IPR000971">
    <property type="entry name" value="Globin"/>
</dbReference>
<evidence type="ECO:0000259" key="14">
    <source>
        <dbReference type="PROSITE" id="PS51384"/>
    </source>
</evidence>
<evidence type="ECO:0000313" key="15">
    <source>
        <dbReference type="EMBL" id="SFS86611.1"/>
    </source>
</evidence>
<comment type="catalytic activity">
    <reaction evidence="9">
        <text>2 nitric oxide + NADH + 2 O2 = 2 nitrate + NAD(+) + H(+)</text>
        <dbReference type="Rhea" id="RHEA:19469"/>
        <dbReference type="ChEBI" id="CHEBI:15378"/>
        <dbReference type="ChEBI" id="CHEBI:15379"/>
        <dbReference type="ChEBI" id="CHEBI:16480"/>
        <dbReference type="ChEBI" id="CHEBI:17632"/>
        <dbReference type="ChEBI" id="CHEBI:57540"/>
        <dbReference type="ChEBI" id="CHEBI:57945"/>
        <dbReference type="EC" id="1.14.12.17"/>
    </reaction>
</comment>
<dbReference type="InterPro" id="IPR012292">
    <property type="entry name" value="Globin/Proto"/>
</dbReference>
<dbReference type="PROSITE" id="PS01033">
    <property type="entry name" value="GLOBIN"/>
    <property type="match status" value="1"/>
</dbReference>
<evidence type="ECO:0000256" key="5">
    <source>
        <dbReference type="ARBA" id="ARBA00022714"/>
    </source>
</evidence>
<dbReference type="GO" id="GO:0019825">
    <property type="term" value="F:oxygen binding"/>
    <property type="evidence" value="ECO:0007669"/>
    <property type="project" value="InterPro"/>
</dbReference>
<reference evidence="16" key="1">
    <citation type="submission" date="2016-10" db="EMBL/GenBank/DDBJ databases">
        <authorList>
            <person name="Varghese N."/>
            <person name="Submissions S."/>
        </authorList>
    </citation>
    <scope>NUCLEOTIDE SEQUENCE [LARGE SCALE GENOMIC DNA]</scope>
    <source>
        <strain evidence="16">DSM 44771</strain>
    </source>
</reference>
<name>A0A1I6TBM5_9PSEU</name>
<dbReference type="InterPro" id="IPR009050">
    <property type="entry name" value="Globin-like_sf"/>
</dbReference>
<dbReference type="InterPro" id="IPR001433">
    <property type="entry name" value="OxRdtase_FAD/NAD-bd"/>
</dbReference>
<dbReference type="PRINTS" id="PR00410">
    <property type="entry name" value="PHEHYDRXLASE"/>
</dbReference>
<dbReference type="InterPro" id="IPR039261">
    <property type="entry name" value="FNR_nucleotide-bd"/>
</dbReference>
<dbReference type="Pfam" id="PF00042">
    <property type="entry name" value="Globin"/>
    <property type="match status" value="1"/>
</dbReference>
<keyword evidence="11" id="KW-0408">Iron</keyword>
<dbReference type="PRINTS" id="PR00371">
    <property type="entry name" value="FPNCR"/>
</dbReference>
<accession>A0A1I6TBM5</accession>
<dbReference type="Gene3D" id="2.40.30.10">
    <property type="entry name" value="Translation factors"/>
    <property type="match status" value="1"/>
</dbReference>
<sequence>MRPPQVTAANVEKTAPETMTNAVLSPGPPPNNEPSNSGVSKMVRLIRESFAVVEPHSDEVAKFFYGTLFSIAPQTRELFAANMEVQRSRLLRALVHVIQMVDKPDELLPFLQQLGRDHRKFGVVTQHYEAVGTALLAAIKRYAGDAWTDQVERAWAEAYTVMASAMTEAAAADDGPAWYTGQVLHHERLSWDLAVIRVQTDHPVPYLPGQYVSVEVPQRPRLWRYLSPANAPSDDGVMEFHVRSVEGGWVSRALVGHARPGDQWRIGSPMGRLTVERENSPDILMIGGGTGITPLRAIVDDLAQYGENPRVHLFYGGRTRDDLYDLDNLRRIAMQNPWLTVTGVLENDPNVDGVEHGTIADVVSRHGAWEDWDVLVSGSPAMIRATVSKMLVAGTTLDHIRYDPFTLD</sequence>
<keyword evidence="11" id="KW-0561">Oxygen transport</keyword>
<comment type="catalytic activity">
    <reaction evidence="10">
        <text>2 nitric oxide + NADPH + 2 O2 = 2 nitrate + NADP(+) + H(+)</text>
        <dbReference type="Rhea" id="RHEA:19465"/>
        <dbReference type="ChEBI" id="CHEBI:15378"/>
        <dbReference type="ChEBI" id="CHEBI:15379"/>
        <dbReference type="ChEBI" id="CHEBI:16480"/>
        <dbReference type="ChEBI" id="CHEBI:17632"/>
        <dbReference type="ChEBI" id="CHEBI:57783"/>
        <dbReference type="ChEBI" id="CHEBI:58349"/>
        <dbReference type="EC" id="1.14.12.17"/>
    </reaction>
</comment>
<evidence type="ECO:0000256" key="8">
    <source>
        <dbReference type="ARBA" id="ARBA00023027"/>
    </source>
</evidence>
<comment type="cofactor">
    <cofactor evidence="1">
        <name>heme b</name>
        <dbReference type="ChEBI" id="CHEBI:60344"/>
    </cofactor>
</comment>
<dbReference type="STRING" id="95161.SAMN05660874_03853"/>
<comment type="cofactor">
    <cofactor evidence="2">
        <name>FAD</name>
        <dbReference type="ChEBI" id="CHEBI:57692"/>
    </cofactor>
</comment>
<keyword evidence="5" id="KW-0001">2Fe-2S</keyword>
<keyword evidence="7" id="KW-0411">Iron-sulfur</keyword>
<keyword evidence="11" id="KW-0813">Transport</keyword>
<dbReference type="InterPro" id="IPR017938">
    <property type="entry name" value="Riboflavin_synthase-like_b-brl"/>
</dbReference>
<dbReference type="EMBL" id="FOZX01000006">
    <property type="protein sequence ID" value="SFS86611.1"/>
    <property type="molecule type" value="Genomic_DNA"/>
</dbReference>
<protein>
    <recommendedName>
        <fullName evidence="4">nitric oxide dioxygenase</fullName>
        <ecNumber evidence="4">1.14.12.17</ecNumber>
    </recommendedName>
</protein>
<dbReference type="PANTHER" id="PTHR47354:SF5">
    <property type="entry name" value="PROTEIN RFBI"/>
    <property type="match status" value="1"/>
</dbReference>
<proteinExistence type="inferred from homology"/>
<dbReference type="SUPFAM" id="SSF52343">
    <property type="entry name" value="Ferredoxin reductase-like, C-terminal NADP-linked domain"/>
    <property type="match status" value="1"/>
</dbReference>
<dbReference type="Pfam" id="PF00175">
    <property type="entry name" value="NAD_binding_1"/>
    <property type="match status" value="1"/>
</dbReference>
<keyword evidence="11" id="KW-0349">Heme</keyword>
<evidence type="ECO:0000256" key="2">
    <source>
        <dbReference type="ARBA" id="ARBA00001974"/>
    </source>
</evidence>
<evidence type="ECO:0000256" key="11">
    <source>
        <dbReference type="RuleBase" id="RU000356"/>
    </source>
</evidence>
<comment type="similarity">
    <text evidence="3">In the C-terminal section; belongs to the flavoprotein pyridine nucleotide cytochrome reductase family.</text>
</comment>
<dbReference type="GO" id="GO:0008941">
    <property type="term" value="F:nitric oxide dioxygenase NAD(P)H activity"/>
    <property type="evidence" value="ECO:0007669"/>
    <property type="project" value="UniProtKB-EC"/>
</dbReference>
<dbReference type="GO" id="GO:0005344">
    <property type="term" value="F:oxygen carrier activity"/>
    <property type="evidence" value="ECO:0007669"/>
    <property type="project" value="UniProtKB-KW"/>
</dbReference>
<dbReference type="PANTHER" id="PTHR47354">
    <property type="entry name" value="NADH OXIDOREDUCTASE HCR"/>
    <property type="match status" value="1"/>
</dbReference>
<feature type="domain" description="FAD-binding FR-type" evidence="14">
    <location>
        <begin position="176"/>
        <end position="276"/>
    </location>
</feature>
<dbReference type="Gene3D" id="3.40.50.80">
    <property type="entry name" value="Nucleotide-binding domain of ferredoxin-NADP reductase (FNR) module"/>
    <property type="match status" value="1"/>
</dbReference>
<evidence type="ECO:0000256" key="3">
    <source>
        <dbReference type="ARBA" id="ARBA00006401"/>
    </source>
</evidence>
<dbReference type="PROSITE" id="PS51384">
    <property type="entry name" value="FAD_FR"/>
    <property type="match status" value="1"/>
</dbReference>
<evidence type="ECO:0000256" key="10">
    <source>
        <dbReference type="ARBA" id="ARBA00049433"/>
    </source>
</evidence>
<dbReference type="AlphaFoldDB" id="A0A1I6TBM5"/>
<dbReference type="InterPro" id="IPR008333">
    <property type="entry name" value="Cbr1-like_FAD-bd_dom"/>
</dbReference>
<evidence type="ECO:0000256" key="1">
    <source>
        <dbReference type="ARBA" id="ARBA00001970"/>
    </source>
</evidence>
<evidence type="ECO:0000259" key="13">
    <source>
        <dbReference type="PROSITE" id="PS01033"/>
    </source>
</evidence>
<keyword evidence="11" id="KW-0479">Metal-binding</keyword>
<feature type="region of interest" description="Disordered" evidence="12">
    <location>
        <begin position="1"/>
        <end position="38"/>
    </location>
</feature>
<dbReference type="Gene3D" id="1.10.490.10">
    <property type="entry name" value="Globins"/>
    <property type="match status" value="1"/>
</dbReference>
<keyword evidence="16" id="KW-1185">Reference proteome</keyword>
<dbReference type="SUPFAM" id="SSF63380">
    <property type="entry name" value="Riboflavin synthase domain-like"/>
    <property type="match status" value="1"/>
</dbReference>
<dbReference type="InterPro" id="IPR001709">
    <property type="entry name" value="Flavoprot_Pyr_Nucl_cyt_Rdtase"/>
</dbReference>
<dbReference type="InterPro" id="IPR017927">
    <property type="entry name" value="FAD-bd_FR_type"/>
</dbReference>
<feature type="domain" description="Globin" evidence="13">
    <location>
        <begin position="35"/>
        <end position="171"/>
    </location>
</feature>